<reference evidence="1 2" key="1">
    <citation type="submission" date="2020-08" db="EMBL/GenBank/DDBJ databases">
        <title>Functional genomics of gut bacteria from endangered species of beetles.</title>
        <authorList>
            <person name="Carlos-Shanley C."/>
        </authorList>
    </citation>
    <scope>NUCLEOTIDE SEQUENCE [LARGE SCALE GENOMIC DNA]</scope>
    <source>
        <strain evidence="1 2">S00198</strain>
    </source>
</reference>
<accession>A0A7X0PD39</accession>
<gene>
    <name evidence="1" type="ORF">HNP48_002283</name>
</gene>
<dbReference type="AlphaFoldDB" id="A0A7X0PD39"/>
<name>A0A7X0PD39_9BURK</name>
<dbReference type="EMBL" id="JACHLK010000003">
    <property type="protein sequence ID" value="MBB6559616.1"/>
    <property type="molecule type" value="Genomic_DNA"/>
</dbReference>
<protein>
    <recommendedName>
        <fullName evidence="3">Lipoprotein</fullName>
    </recommendedName>
</protein>
<evidence type="ECO:0000313" key="1">
    <source>
        <dbReference type="EMBL" id="MBB6559616.1"/>
    </source>
</evidence>
<dbReference type="PROSITE" id="PS51257">
    <property type="entry name" value="PROKAR_LIPOPROTEIN"/>
    <property type="match status" value="1"/>
</dbReference>
<evidence type="ECO:0008006" key="3">
    <source>
        <dbReference type="Google" id="ProtNLM"/>
    </source>
</evidence>
<sequence length="138" mass="14927">MKFTLIATALAVAALAACGSKEVPADRLEEARQTAKANAEFNAALYKAQNPRFTSEFAIVSRSDDTQAPACPQGDGWAELSIMKVEGKQVDKTVLMCSTFSQSVGCYRKEDFEKNTNLAKQNGSCSTQVPYPIPKIAK</sequence>
<evidence type="ECO:0000313" key="2">
    <source>
        <dbReference type="Proteomes" id="UP000575083"/>
    </source>
</evidence>
<proteinExistence type="predicted"/>
<organism evidence="1 2">
    <name type="scientific">Acidovorax soli</name>
    <dbReference type="NCBI Taxonomy" id="592050"/>
    <lineage>
        <taxon>Bacteria</taxon>
        <taxon>Pseudomonadati</taxon>
        <taxon>Pseudomonadota</taxon>
        <taxon>Betaproteobacteria</taxon>
        <taxon>Burkholderiales</taxon>
        <taxon>Comamonadaceae</taxon>
        <taxon>Acidovorax</taxon>
    </lineage>
</organism>
<dbReference type="RefSeq" id="WP_184857007.1">
    <property type="nucleotide sequence ID" value="NZ_JACHLK010000003.1"/>
</dbReference>
<dbReference type="Proteomes" id="UP000575083">
    <property type="component" value="Unassembled WGS sequence"/>
</dbReference>
<comment type="caution">
    <text evidence="1">The sequence shown here is derived from an EMBL/GenBank/DDBJ whole genome shotgun (WGS) entry which is preliminary data.</text>
</comment>
<keyword evidence="2" id="KW-1185">Reference proteome</keyword>